<feature type="transmembrane region" description="Helical" evidence="5">
    <location>
        <begin position="114"/>
        <end position="134"/>
    </location>
</feature>
<keyword evidence="3 5" id="KW-1133">Transmembrane helix</keyword>
<dbReference type="EMBL" id="BMPO01000012">
    <property type="protein sequence ID" value="GGK09454.1"/>
    <property type="molecule type" value="Genomic_DNA"/>
</dbReference>
<dbReference type="GO" id="GO:0016020">
    <property type="term" value="C:membrane"/>
    <property type="evidence" value="ECO:0007669"/>
    <property type="project" value="UniProtKB-SubCell"/>
</dbReference>
<feature type="domain" description="O-antigen ligase-related" evidence="6">
    <location>
        <begin position="2"/>
        <end position="127"/>
    </location>
</feature>
<evidence type="ECO:0000313" key="7">
    <source>
        <dbReference type="EMBL" id="GGK09454.1"/>
    </source>
</evidence>
<dbReference type="InterPro" id="IPR007016">
    <property type="entry name" value="O-antigen_ligase-rel_domated"/>
</dbReference>
<name>A0A917V1I0_9PSED</name>
<protein>
    <recommendedName>
        <fullName evidence="6">O-antigen ligase-related domain-containing protein</fullName>
    </recommendedName>
</protein>
<evidence type="ECO:0000256" key="1">
    <source>
        <dbReference type="ARBA" id="ARBA00004141"/>
    </source>
</evidence>
<dbReference type="InterPro" id="IPR051533">
    <property type="entry name" value="WaaL-like"/>
</dbReference>
<comment type="caution">
    <text evidence="7">The sequence shown here is derived from an EMBL/GenBank/DDBJ whole genome shotgun (WGS) entry which is preliminary data.</text>
</comment>
<sequence length="194" mass="21655">MLMGLAIMLLTKSRGPVLALVITLILLSLYRRKIEDGILCAAILAVAVVIFSFTNVSEVLLNRAADPNYRMEIWGGSLRLFADNWLLGQGFGHQAAIEYGGTVATHSHSSLLEILRVGGVVGFALFVLMVFSIFYGSMLRKVNPFFAFWFIYGVLCLATNGRLVLSRPTIEWFAFWLPLFFALYSSARVKHEQV</sequence>
<organism evidence="7 8">
    <name type="scientific">Pseudomonas matsuisoli</name>
    <dbReference type="NCBI Taxonomy" id="1515666"/>
    <lineage>
        <taxon>Bacteria</taxon>
        <taxon>Pseudomonadati</taxon>
        <taxon>Pseudomonadota</taxon>
        <taxon>Gammaproteobacteria</taxon>
        <taxon>Pseudomonadales</taxon>
        <taxon>Pseudomonadaceae</taxon>
        <taxon>Pseudomonas</taxon>
    </lineage>
</organism>
<reference evidence="7" key="1">
    <citation type="journal article" date="2014" name="Int. J. Syst. Evol. Microbiol.">
        <title>Complete genome sequence of Corynebacterium casei LMG S-19264T (=DSM 44701T), isolated from a smear-ripened cheese.</title>
        <authorList>
            <consortium name="US DOE Joint Genome Institute (JGI-PGF)"/>
            <person name="Walter F."/>
            <person name="Albersmeier A."/>
            <person name="Kalinowski J."/>
            <person name="Ruckert C."/>
        </authorList>
    </citation>
    <scope>NUCLEOTIDE SEQUENCE</scope>
    <source>
        <strain evidence="7">JCM 30078</strain>
    </source>
</reference>
<gene>
    <name evidence="7" type="ORF">GCM10009304_39430</name>
</gene>
<dbReference type="PANTHER" id="PTHR37422:SF13">
    <property type="entry name" value="LIPOPOLYSACCHARIDE BIOSYNTHESIS PROTEIN PA4999-RELATED"/>
    <property type="match status" value="1"/>
</dbReference>
<dbReference type="Pfam" id="PF04932">
    <property type="entry name" value="Wzy_C"/>
    <property type="match status" value="1"/>
</dbReference>
<evidence type="ECO:0000313" key="8">
    <source>
        <dbReference type="Proteomes" id="UP000635983"/>
    </source>
</evidence>
<feature type="transmembrane region" description="Helical" evidence="5">
    <location>
        <begin position="172"/>
        <end position="189"/>
    </location>
</feature>
<keyword evidence="2 5" id="KW-0812">Transmembrane</keyword>
<evidence type="ECO:0000256" key="2">
    <source>
        <dbReference type="ARBA" id="ARBA00022692"/>
    </source>
</evidence>
<accession>A0A917V1I0</accession>
<keyword evidence="4 5" id="KW-0472">Membrane</keyword>
<feature type="transmembrane region" description="Helical" evidence="5">
    <location>
        <begin position="146"/>
        <end position="165"/>
    </location>
</feature>
<dbReference type="PANTHER" id="PTHR37422">
    <property type="entry name" value="TEICHURONIC ACID BIOSYNTHESIS PROTEIN TUAE"/>
    <property type="match status" value="1"/>
</dbReference>
<evidence type="ECO:0000256" key="5">
    <source>
        <dbReference type="SAM" id="Phobius"/>
    </source>
</evidence>
<comment type="subcellular location">
    <subcellularLocation>
        <location evidence="1">Membrane</location>
        <topology evidence="1">Multi-pass membrane protein</topology>
    </subcellularLocation>
</comment>
<evidence type="ECO:0000256" key="4">
    <source>
        <dbReference type="ARBA" id="ARBA00023136"/>
    </source>
</evidence>
<evidence type="ECO:0000256" key="3">
    <source>
        <dbReference type="ARBA" id="ARBA00022989"/>
    </source>
</evidence>
<keyword evidence="8" id="KW-1185">Reference proteome</keyword>
<proteinExistence type="predicted"/>
<reference evidence="7" key="2">
    <citation type="submission" date="2020-09" db="EMBL/GenBank/DDBJ databases">
        <authorList>
            <person name="Sun Q."/>
            <person name="Ohkuma M."/>
        </authorList>
    </citation>
    <scope>NUCLEOTIDE SEQUENCE</scope>
    <source>
        <strain evidence="7">JCM 30078</strain>
    </source>
</reference>
<feature type="transmembrane region" description="Helical" evidence="5">
    <location>
        <begin position="41"/>
        <end position="61"/>
    </location>
</feature>
<dbReference type="AlphaFoldDB" id="A0A917V1I0"/>
<evidence type="ECO:0000259" key="6">
    <source>
        <dbReference type="Pfam" id="PF04932"/>
    </source>
</evidence>
<dbReference type="Proteomes" id="UP000635983">
    <property type="component" value="Unassembled WGS sequence"/>
</dbReference>